<sequence>MQRFTSGDSTDVYDIVTGDERWIYSYDPETKRQSAYINILAQPCYCSYLAPCDLYLFPKIKEKLQGKWFTDAKEAVVAYENAVEATPKYEWSVETSQMTSQTTLIASPSAAGRHMRVPTARDMDDAWWKSSRQDVAETVTGRFPSSCPAGGGWRRVE</sequence>
<dbReference type="OrthoDB" id="10017160at2759"/>
<proteinExistence type="predicted"/>
<comment type="caution">
    <text evidence="1">The sequence shown here is derived from an EMBL/GenBank/DDBJ whole genome shotgun (WGS) entry which is preliminary data.</text>
</comment>
<reference evidence="1 2" key="1">
    <citation type="journal article" date="2019" name="Commun. Biol.">
        <title>The bagworm genome reveals a unique fibroin gene that provides high tensile strength.</title>
        <authorList>
            <person name="Kono N."/>
            <person name="Nakamura H."/>
            <person name="Ohtoshi R."/>
            <person name="Tomita M."/>
            <person name="Numata K."/>
            <person name="Arakawa K."/>
        </authorList>
    </citation>
    <scope>NUCLEOTIDE SEQUENCE [LARGE SCALE GENOMIC DNA]</scope>
</reference>
<dbReference type="InterPro" id="IPR036397">
    <property type="entry name" value="RNaseH_sf"/>
</dbReference>
<dbReference type="Gene3D" id="3.30.420.10">
    <property type="entry name" value="Ribonuclease H-like superfamily/Ribonuclease H"/>
    <property type="match status" value="1"/>
</dbReference>
<accession>A0A4C1TQH6</accession>
<dbReference type="Proteomes" id="UP000299102">
    <property type="component" value="Unassembled WGS sequence"/>
</dbReference>
<evidence type="ECO:0000313" key="1">
    <source>
        <dbReference type="EMBL" id="GBP16235.1"/>
    </source>
</evidence>
<dbReference type="EMBL" id="BGZK01000078">
    <property type="protein sequence ID" value="GBP16235.1"/>
    <property type="molecule type" value="Genomic_DNA"/>
</dbReference>
<keyword evidence="2" id="KW-1185">Reference proteome</keyword>
<organism evidence="1 2">
    <name type="scientific">Eumeta variegata</name>
    <name type="common">Bagworm moth</name>
    <name type="synonym">Eumeta japonica</name>
    <dbReference type="NCBI Taxonomy" id="151549"/>
    <lineage>
        <taxon>Eukaryota</taxon>
        <taxon>Metazoa</taxon>
        <taxon>Ecdysozoa</taxon>
        <taxon>Arthropoda</taxon>
        <taxon>Hexapoda</taxon>
        <taxon>Insecta</taxon>
        <taxon>Pterygota</taxon>
        <taxon>Neoptera</taxon>
        <taxon>Endopterygota</taxon>
        <taxon>Lepidoptera</taxon>
        <taxon>Glossata</taxon>
        <taxon>Ditrysia</taxon>
        <taxon>Tineoidea</taxon>
        <taxon>Psychidae</taxon>
        <taxon>Oiketicinae</taxon>
        <taxon>Eumeta</taxon>
    </lineage>
</organism>
<evidence type="ECO:0000313" key="2">
    <source>
        <dbReference type="Proteomes" id="UP000299102"/>
    </source>
</evidence>
<dbReference type="AlphaFoldDB" id="A0A4C1TQH6"/>
<gene>
    <name evidence="1" type="ORF">EVAR_93605_1</name>
</gene>
<protein>
    <submittedName>
        <fullName evidence="1">Uncharacterized protein</fullName>
    </submittedName>
</protein>
<name>A0A4C1TQH6_EUMVA</name>
<dbReference type="GO" id="GO:0003676">
    <property type="term" value="F:nucleic acid binding"/>
    <property type="evidence" value="ECO:0007669"/>
    <property type="project" value="InterPro"/>
</dbReference>